<evidence type="ECO:0000256" key="2">
    <source>
        <dbReference type="ARBA" id="ARBA00022692"/>
    </source>
</evidence>
<dbReference type="PANTHER" id="PTHR22829:SF5">
    <property type="entry name" value="INTEGRAL MEMBRANE PROTEIN GPR155"/>
    <property type="match status" value="1"/>
</dbReference>
<feature type="transmembrane region" description="Helical" evidence="6">
    <location>
        <begin position="486"/>
        <end position="505"/>
    </location>
</feature>
<dbReference type="EMBL" id="JXXN02001789">
    <property type="protein sequence ID" value="THD24077.1"/>
    <property type="molecule type" value="Genomic_DNA"/>
</dbReference>
<feature type="transmembrane region" description="Helical" evidence="6">
    <location>
        <begin position="257"/>
        <end position="274"/>
    </location>
</feature>
<evidence type="ECO:0000256" key="3">
    <source>
        <dbReference type="ARBA" id="ARBA00022989"/>
    </source>
</evidence>
<evidence type="ECO:0000256" key="1">
    <source>
        <dbReference type="ARBA" id="ARBA00004141"/>
    </source>
</evidence>
<dbReference type="GO" id="GO:0030514">
    <property type="term" value="P:negative regulation of BMP signaling pathway"/>
    <property type="evidence" value="ECO:0007669"/>
    <property type="project" value="TreeGrafter"/>
</dbReference>
<organism evidence="8 9">
    <name type="scientific">Fasciola hepatica</name>
    <name type="common">Liver fluke</name>
    <dbReference type="NCBI Taxonomy" id="6192"/>
    <lineage>
        <taxon>Eukaryota</taxon>
        <taxon>Metazoa</taxon>
        <taxon>Spiralia</taxon>
        <taxon>Lophotrochozoa</taxon>
        <taxon>Platyhelminthes</taxon>
        <taxon>Trematoda</taxon>
        <taxon>Digenea</taxon>
        <taxon>Plagiorchiida</taxon>
        <taxon>Echinostomata</taxon>
        <taxon>Echinostomatoidea</taxon>
        <taxon>Fasciolidae</taxon>
        <taxon>Fasciola</taxon>
    </lineage>
</organism>
<protein>
    <submittedName>
        <fullName evidence="8">Integral membrane protein</fullName>
    </submittedName>
</protein>
<feature type="transmembrane region" description="Helical" evidence="6">
    <location>
        <begin position="363"/>
        <end position="384"/>
    </location>
</feature>
<keyword evidence="3 6" id="KW-1133">Transmembrane helix</keyword>
<dbReference type="GO" id="GO:0007166">
    <property type="term" value="P:cell surface receptor signaling pathway"/>
    <property type="evidence" value="ECO:0007669"/>
    <property type="project" value="InterPro"/>
</dbReference>
<reference evidence="8" key="1">
    <citation type="submission" date="2019-03" db="EMBL/GenBank/DDBJ databases">
        <title>Improved annotation for the trematode Fasciola hepatica.</title>
        <authorList>
            <person name="Choi Y.-J."/>
            <person name="Martin J."/>
            <person name="Mitreva M."/>
        </authorList>
    </citation>
    <scope>NUCLEOTIDE SEQUENCE [LARGE SCALE GENOMIC DNA]</scope>
</reference>
<dbReference type="InterPro" id="IPR004776">
    <property type="entry name" value="Mem_transp_PIN-like"/>
</dbReference>
<feature type="transmembrane region" description="Helical" evidence="6">
    <location>
        <begin position="525"/>
        <end position="547"/>
    </location>
</feature>
<comment type="subcellular location">
    <subcellularLocation>
        <location evidence="1">Membrane</location>
        <topology evidence="1">Multi-pass membrane protein</topology>
    </subcellularLocation>
</comment>
<evidence type="ECO:0000313" key="8">
    <source>
        <dbReference type="EMBL" id="THD24077.1"/>
    </source>
</evidence>
<evidence type="ECO:0000259" key="7">
    <source>
        <dbReference type="Pfam" id="PF01534"/>
    </source>
</evidence>
<dbReference type="PANTHER" id="PTHR22829">
    <property type="entry name" value="DEP DOMAIN PROTEIN"/>
    <property type="match status" value="1"/>
</dbReference>
<evidence type="ECO:0000256" key="5">
    <source>
        <dbReference type="ARBA" id="ARBA00023170"/>
    </source>
</evidence>
<dbReference type="Pfam" id="PF03547">
    <property type="entry name" value="Mem_trans"/>
    <property type="match status" value="1"/>
</dbReference>
<dbReference type="GO" id="GO:0055085">
    <property type="term" value="P:transmembrane transport"/>
    <property type="evidence" value="ECO:0007669"/>
    <property type="project" value="InterPro"/>
</dbReference>
<feature type="transmembrane region" description="Helical" evidence="6">
    <location>
        <begin position="396"/>
        <end position="416"/>
    </location>
</feature>
<dbReference type="AlphaFoldDB" id="A0A4E0RTM1"/>
<keyword evidence="2 6" id="KW-0812">Transmembrane</keyword>
<feature type="transmembrane region" description="Helical" evidence="6">
    <location>
        <begin position="322"/>
        <end position="343"/>
    </location>
</feature>
<proteinExistence type="predicted"/>
<evidence type="ECO:0000313" key="9">
    <source>
        <dbReference type="Proteomes" id="UP000230066"/>
    </source>
</evidence>
<feature type="transmembrane region" description="Helical" evidence="6">
    <location>
        <begin position="191"/>
        <end position="213"/>
    </location>
</feature>
<keyword evidence="5" id="KW-0675">Receptor</keyword>
<dbReference type="Gene3D" id="1.20.1070.10">
    <property type="entry name" value="Rhodopsin 7-helix transmembrane proteins"/>
    <property type="match status" value="1"/>
</dbReference>
<feature type="transmembrane region" description="Helical" evidence="6">
    <location>
        <begin position="294"/>
        <end position="315"/>
    </location>
</feature>
<evidence type="ECO:0000256" key="4">
    <source>
        <dbReference type="ARBA" id="ARBA00023136"/>
    </source>
</evidence>
<feature type="transmembrane region" description="Helical" evidence="6">
    <location>
        <begin position="131"/>
        <end position="154"/>
    </location>
</feature>
<dbReference type="Pfam" id="PF01534">
    <property type="entry name" value="Frizzled"/>
    <property type="match status" value="1"/>
</dbReference>
<feature type="transmembrane region" description="Helical" evidence="6">
    <location>
        <begin position="772"/>
        <end position="793"/>
    </location>
</feature>
<accession>A0A4E0RTM1</accession>
<gene>
    <name evidence="8" type="ORF">D915_005185</name>
</gene>
<feature type="domain" description="Frizzled/Smoothened 7TM" evidence="7">
    <location>
        <begin position="363"/>
        <end position="507"/>
    </location>
</feature>
<feature type="transmembrane region" description="Helical" evidence="6">
    <location>
        <begin position="445"/>
        <end position="474"/>
    </location>
</feature>
<dbReference type="InterPro" id="IPR000539">
    <property type="entry name" value="Frizzled/Smoothened_7TM"/>
</dbReference>
<comment type="caution">
    <text evidence="8">The sequence shown here is derived from an EMBL/GenBank/DDBJ whole genome shotgun (WGS) entry which is preliminary data.</text>
</comment>
<dbReference type="Proteomes" id="UP000230066">
    <property type="component" value="Unassembled WGS sequence"/>
</dbReference>
<sequence>MTSLESKDAVDELIPALIQCFGVIVLGYLTGRWNLLSESQALGLNAYVTKFALPAVFFRVMVSIDFSGVCWYMVSAISVSKLIAFVLAFVITVLLSRSSQLGLAAILAMFVSQSNDVALGYPVLKALYPELASYIYLFAPAQLVVLNPFAYFALEWSQAKRVERELSDESLESATRPVPTSVCRYRRALQACWRVVLNPLFFMTVIGVVFNFILHHQIPYYVDGLLKIVAESFAATALFTLGFGMVGKMSTITKHELHILASILLAKLVLLPFISREMVVLMLPSEHVNETLRYSTFGFLYGAIPTAPPVYLFAAQYGVMPAVIGVGLVLGTFLCAPMMFILSRTVTMYLAEPSEYDHLLGSTVADVSWISIVGCIWTFIVLLLSRKAFRIPHRFVLCQMICVLLSCVGVVIGSFLHQLEHRKYALQTHVTREHLQSMPADWFHYIHFSVFFIGCSGARFWTTLLALSLFLQRLRGVCFILRHQTWFYLVGFVTPLLATSLLLLTSRRERVKDVSPAFQYGKNQLITSLIVLLVNTIGTLVFIIWYVRLGSSARDTDESIRKEIPNFHQPASTERRVSMRNPCPVASRSFVSQAPGQVTAASSTVNSASAPDLTGVVSDPADSQHGSQNSLIPVNLSVYCQCASPTQRRRCHRLLVRYGRLCTNPFGRSTTHSSTTLSTLATRIQQSSFGGAGGSGGVGGSGTVDDHLTGDLVGNCGLGDELEFHHQRHLILILVLSTTMFFGICLCTWRLVQEPASGVYLVLEFLDGVFNFGQGIVLFVIFGLDADLIILPIRRFVGRHVRSWCGTVLDMTALDSIVEAPDPATLKERCVQFVTFHMTSCCTSIAKTSSSVSPVHPTDTLFTEEALVKWLQVAGLVHSDREGALFVDLLESDGLIAPVDASSIVTTSPQTSAPESRLLRFTEAAFELHSAEQELFEF</sequence>
<dbReference type="GO" id="GO:0016020">
    <property type="term" value="C:membrane"/>
    <property type="evidence" value="ECO:0007669"/>
    <property type="project" value="UniProtKB-SubCell"/>
</dbReference>
<dbReference type="InterPro" id="IPR051832">
    <property type="entry name" value="mTOR-Rac_regulators"/>
</dbReference>
<feature type="transmembrane region" description="Helical" evidence="6">
    <location>
        <begin position="730"/>
        <end position="752"/>
    </location>
</feature>
<feature type="transmembrane region" description="Helical" evidence="6">
    <location>
        <begin position="12"/>
        <end position="31"/>
    </location>
</feature>
<name>A0A4E0RTM1_FASHE</name>
<feature type="transmembrane region" description="Helical" evidence="6">
    <location>
        <begin position="225"/>
        <end position="245"/>
    </location>
</feature>
<evidence type="ECO:0000256" key="6">
    <source>
        <dbReference type="SAM" id="Phobius"/>
    </source>
</evidence>
<feature type="transmembrane region" description="Helical" evidence="6">
    <location>
        <begin position="51"/>
        <end position="74"/>
    </location>
</feature>
<keyword evidence="9" id="KW-1185">Reference proteome</keyword>
<keyword evidence="4 6" id="KW-0472">Membrane</keyword>